<feature type="transmembrane region" description="Helical" evidence="1">
    <location>
        <begin position="6"/>
        <end position="26"/>
    </location>
</feature>
<accession>A0ABT9ZW75</accession>
<keyword evidence="1" id="KW-1133">Transmembrane helix</keyword>
<sequence length="126" mass="14182">MSSTLGKWMTAIIAIIVMFTPILAYLDSLHRNAVDTVLLEASKKAAIEGRFTEELKSEMVSELVNRYNFSESDIVLELTEDLTPRNQYIEGSIEVPRGPIFIIDIFNQGPSTIKRDVRILSEYVGS</sequence>
<keyword evidence="1" id="KW-0812">Transmembrane</keyword>
<dbReference type="EMBL" id="JAUSUG010000011">
    <property type="protein sequence ID" value="MDQ0255481.1"/>
    <property type="molecule type" value="Genomic_DNA"/>
</dbReference>
<evidence type="ECO:0000313" key="2">
    <source>
        <dbReference type="EMBL" id="MDQ0255481.1"/>
    </source>
</evidence>
<proteinExistence type="predicted"/>
<protein>
    <recommendedName>
        <fullName evidence="4">DUF4845 domain-containing protein</fullName>
    </recommendedName>
</protein>
<keyword evidence="3" id="KW-1185">Reference proteome</keyword>
<evidence type="ECO:0000313" key="3">
    <source>
        <dbReference type="Proteomes" id="UP001230005"/>
    </source>
</evidence>
<dbReference type="Proteomes" id="UP001230005">
    <property type="component" value="Unassembled WGS sequence"/>
</dbReference>
<comment type="caution">
    <text evidence="2">The sequence shown here is derived from an EMBL/GenBank/DDBJ whole genome shotgun (WGS) entry which is preliminary data.</text>
</comment>
<name>A0ABT9ZW75_9BACI</name>
<evidence type="ECO:0000256" key="1">
    <source>
        <dbReference type="SAM" id="Phobius"/>
    </source>
</evidence>
<gene>
    <name evidence="2" type="ORF">J2S74_002863</name>
</gene>
<organism evidence="2 3">
    <name type="scientific">Evansella vedderi</name>
    <dbReference type="NCBI Taxonomy" id="38282"/>
    <lineage>
        <taxon>Bacteria</taxon>
        <taxon>Bacillati</taxon>
        <taxon>Bacillota</taxon>
        <taxon>Bacilli</taxon>
        <taxon>Bacillales</taxon>
        <taxon>Bacillaceae</taxon>
        <taxon>Evansella</taxon>
    </lineage>
</organism>
<keyword evidence="1" id="KW-0472">Membrane</keyword>
<evidence type="ECO:0008006" key="4">
    <source>
        <dbReference type="Google" id="ProtNLM"/>
    </source>
</evidence>
<reference evidence="2 3" key="1">
    <citation type="submission" date="2023-07" db="EMBL/GenBank/DDBJ databases">
        <title>Genomic Encyclopedia of Type Strains, Phase IV (KMG-IV): sequencing the most valuable type-strain genomes for metagenomic binning, comparative biology and taxonomic classification.</title>
        <authorList>
            <person name="Goeker M."/>
        </authorList>
    </citation>
    <scope>NUCLEOTIDE SEQUENCE [LARGE SCALE GENOMIC DNA]</scope>
    <source>
        <strain evidence="2 3">DSM 9768</strain>
    </source>
</reference>
<dbReference type="RefSeq" id="WP_307326411.1">
    <property type="nucleotide sequence ID" value="NZ_JAUSUG010000011.1"/>
</dbReference>